<dbReference type="CDD" id="cd01558">
    <property type="entry name" value="D-AAT_like"/>
    <property type="match status" value="1"/>
</dbReference>
<comment type="pathway">
    <text evidence="5">Cofactor biosynthesis; tetrahydrofolate biosynthesis; 4-aminobenzoate from chorismate: step 2/2.</text>
</comment>
<dbReference type="PANTHER" id="PTHR42743">
    <property type="entry name" value="AMINO-ACID AMINOTRANSFERASE"/>
    <property type="match status" value="1"/>
</dbReference>
<comment type="similarity">
    <text evidence="2 11">Belongs to the class-IV pyridoxal-phosphate-dependent aminotransferase family.</text>
</comment>
<dbReference type="GO" id="GO:0005829">
    <property type="term" value="C:cytosol"/>
    <property type="evidence" value="ECO:0007669"/>
    <property type="project" value="TreeGrafter"/>
</dbReference>
<keyword evidence="3 12" id="KW-0663">Pyridoxal phosphate</keyword>
<dbReference type="Proteomes" id="UP000254968">
    <property type="component" value="Unassembled WGS sequence"/>
</dbReference>
<evidence type="ECO:0000313" key="14">
    <source>
        <dbReference type="Proteomes" id="UP000254968"/>
    </source>
</evidence>
<dbReference type="EC" id="4.1.3.38" evidence="6"/>
<dbReference type="SUPFAM" id="SSF56752">
    <property type="entry name" value="D-aminoacid aminotransferase-like PLP-dependent enzymes"/>
    <property type="match status" value="1"/>
</dbReference>
<keyword evidence="14" id="KW-1185">Reference proteome</keyword>
<sequence length="281" mass="31706">MSTVVFLNGDYCPANDAKISIFDRGILFGDSIYEVIPVYKSKPFFLDLHLDRLESNLKKLKINKPSYDWVATLDQLIQLNGGGNLQLYVQITRGNPGIRKHDIPYDIKPTCFAFTLHNPFPTIENKHQGLHAKLVEDLRWLRCDIKTTSLLGNILLHEEALSAGADVALLTRHGFLTEGSATNFFIVDKQGVIKTPPLSNLCLPGITRHITIELIRQLKLPFIEEPISVQSLFNAKEVWITSTTKEIFPIASIDGIPVGRNDGSSYWEQLNHAYQLLIKRL</sequence>
<name>A0A378I1P2_9GAMM</name>
<evidence type="ECO:0000256" key="4">
    <source>
        <dbReference type="ARBA" id="ARBA00022909"/>
    </source>
</evidence>
<dbReference type="FunFam" id="3.20.10.10:FF:000002">
    <property type="entry name" value="D-alanine aminotransferase"/>
    <property type="match status" value="1"/>
</dbReference>
<evidence type="ECO:0000256" key="12">
    <source>
        <dbReference type="RuleBase" id="RU004516"/>
    </source>
</evidence>
<dbReference type="InterPro" id="IPR043132">
    <property type="entry name" value="BCAT-like_C"/>
</dbReference>
<evidence type="ECO:0000256" key="11">
    <source>
        <dbReference type="RuleBase" id="RU004106"/>
    </source>
</evidence>
<dbReference type="EMBL" id="UGNV01000001">
    <property type="protein sequence ID" value="STX29089.1"/>
    <property type="molecule type" value="Genomic_DNA"/>
</dbReference>
<evidence type="ECO:0000256" key="5">
    <source>
        <dbReference type="ARBA" id="ARBA00035633"/>
    </source>
</evidence>
<evidence type="ECO:0000256" key="3">
    <source>
        <dbReference type="ARBA" id="ARBA00022898"/>
    </source>
</evidence>
<dbReference type="PANTHER" id="PTHR42743:SF10">
    <property type="entry name" value="D-ALANINE AMINOTRANSFERASE"/>
    <property type="match status" value="1"/>
</dbReference>
<accession>A0A378I1P2</accession>
<dbReference type="GO" id="GO:0046656">
    <property type="term" value="P:folic acid biosynthetic process"/>
    <property type="evidence" value="ECO:0007669"/>
    <property type="project" value="UniProtKB-KW"/>
</dbReference>
<evidence type="ECO:0000313" key="13">
    <source>
        <dbReference type="EMBL" id="STX29089.1"/>
    </source>
</evidence>
<keyword evidence="13" id="KW-0032">Aminotransferase</keyword>
<dbReference type="GO" id="GO:0008483">
    <property type="term" value="F:transaminase activity"/>
    <property type="evidence" value="ECO:0007669"/>
    <property type="project" value="UniProtKB-KW"/>
</dbReference>
<dbReference type="GO" id="GO:0008652">
    <property type="term" value="P:amino acid biosynthetic process"/>
    <property type="evidence" value="ECO:0007669"/>
    <property type="project" value="UniProtKB-ARBA"/>
</dbReference>
<evidence type="ECO:0000256" key="6">
    <source>
        <dbReference type="ARBA" id="ARBA00035676"/>
    </source>
</evidence>
<keyword evidence="4" id="KW-0289">Folate biosynthesis</keyword>
<dbReference type="RefSeq" id="WP_115302787.1">
    <property type="nucleotide sequence ID" value="NZ_CAAAHO010000004.1"/>
</dbReference>
<proteinExistence type="inferred from homology"/>
<evidence type="ECO:0000256" key="1">
    <source>
        <dbReference type="ARBA" id="ARBA00001933"/>
    </source>
</evidence>
<dbReference type="PROSITE" id="PS00770">
    <property type="entry name" value="AA_TRANSFER_CLASS_4"/>
    <property type="match status" value="1"/>
</dbReference>
<dbReference type="GO" id="GO:0008696">
    <property type="term" value="F:4-amino-4-deoxychorismate lyase activity"/>
    <property type="evidence" value="ECO:0007669"/>
    <property type="project" value="UniProtKB-EC"/>
</dbReference>
<dbReference type="InterPro" id="IPR043131">
    <property type="entry name" value="BCAT-like_N"/>
</dbReference>
<evidence type="ECO:0000256" key="10">
    <source>
        <dbReference type="ARBA" id="ARBA00080135"/>
    </source>
</evidence>
<evidence type="ECO:0000256" key="2">
    <source>
        <dbReference type="ARBA" id="ARBA00009320"/>
    </source>
</evidence>
<evidence type="ECO:0000256" key="8">
    <source>
        <dbReference type="ARBA" id="ARBA00054027"/>
    </source>
</evidence>
<comment type="cofactor">
    <cofactor evidence="1 12">
        <name>pyridoxal 5'-phosphate</name>
        <dbReference type="ChEBI" id="CHEBI:597326"/>
    </cofactor>
</comment>
<dbReference type="InterPro" id="IPR018300">
    <property type="entry name" value="Aminotrans_IV_CS"/>
</dbReference>
<reference evidence="13 14" key="1">
    <citation type="submission" date="2018-06" db="EMBL/GenBank/DDBJ databases">
        <authorList>
            <consortium name="Pathogen Informatics"/>
            <person name="Doyle S."/>
        </authorList>
    </citation>
    <scope>NUCLEOTIDE SEQUENCE [LARGE SCALE GENOMIC DNA]</scope>
    <source>
        <strain evidence="13 14">NCTC13315</strain>
    </source>
</reference>
<organism evidence="13 14">
    <name type="scientific">Legionella beliardensis</name>
    <dbReference type="NCBI Taxonomy" id="91822"/>
    <lineage>
        <taxon>Bacteria</taxon>
        <taxon>Pseudomonadati</taxon>
        <taxon>Pseudomonadota</taxon>
        <taxon>Gammaproteobacteria</taxon>
        <taxon>Legionellales</taxon>
        <taxon>Legionellaceae</taxon>
        <taxon>Legionella</taxon>
    </lineage>
</organism>
<evidence type="ECO:0000256" key="7">
    <source>
        <dbReference type="ARBA" id="ARBA00049529"/>
    </source>
</evidence>
<comment type="catalytic activity">
    <reaction evidence="7">
        <text>4-amino-4-deoxychorismate = 4-aminobenzoate + pyruvate + H(+)</text>
        <dbReference type="Rhea" id="RHEA:16201"/>
        <dbReference type="ChEBI" id="CHEBI:15361"/>
        <dbReference type="ChEBI" id="CHEBI:15378"/>
        <dbReference type="ChEBI" id="CHEBI:17836"/>
        <dbReference type="ChEBI" id="CHEBI:58406"/>
        <dbReference type="EC" id="4.1.3.38"/>
    </reaction>
</comment>
<dbReference type="InterPro" id="IPR001544">
    <property type="entry name" value="Aminotrans_IV"/>
</dbReference>
<dbReference type="InterPro" id="IPR036038">
    <property type="entry name" value="Aminotransferase-like"/>
</dbReference>
<keyword evidence="13" id="KW-0808">Transferase</keyword>
<dbReference type="Gene3D" id="3.20.10.10">
    <property type="entry name" value="D-amino Acid Aminotransferase, subunit A, domain 2"/>
    <property type="match status" value="1"/>
</dbReference>
<dbReference type="InterPro" id="IPR050571">
    <property type="entry name" value="Class-IV_PLP-Dep_Aminotrnsfr"/>
</dbReference>
<gene>
    <name evidence="13" type="primary">dat</name>
    <name evidence="13" type="ORF">NCTC13315_01624</name>
</gene>
<evidence type="ECO:0000256" key="9">
    <source>
        <dbReference type="ARBA" id="ARBA00069174"/>
    </source>
</evidence>
<comment type="function">
    <text evidence="8">Involved in the biosynthesis of p-aminobenzoate (PABA), a precursor of tetrahydrofolate. Converts 4-amino-4-deoxychorismate into 4-aminobenzoate (PABA) and pyruvate.</text>
</comment>
<dbReference type="Pfam" id="PF01063">
    <property type="entry name" value="Aminotran_4"/>
    <property type="match status" value="1"/>
</dbReference>
<dbReference type="OrthoDB" id="21319at2"/>
<dbReference type="Gene3D" id="3.30.470.10">
    <property type="match status" value="1"/>
</dbReference>
<protein>
    <recommendedName>
        <fullName evidence="9">Aminodeoxychorismate lyase</fullName>
        <ecNumber evidence="6">4.1.3.38</ecNumber>
    </recommendedName>
    <alternativeName>
        <fullName evidence="10">4-amino-4-deoxychorismate lyase</fullName>
    </alternativeName>
</protein>
<dbReference type="AlphaFoldDB" id="A0A378I1P2"/>